<evidence type="ECO:0000313" key="2">
    <source>
        <dbReference type="EMBL" id="EPE28548.1"/>
    </source>
</evidence>
<sequence>MTISGLLCGRGKVMNRTHNTTRARNSEQAEPHVRAHILHGVQGPENTIVEVPASMLLGSPREAPSYSIQSLSRYMRERRNKLPPIFRTRTTKREHGEGNKSSEELRSSLAPQKHDDNAMGSQKSLRSVTVETSLVPISSSQMVRHSQELAPRSLTKDLTTESNESATLLADPEVIGNSRNNRVDLRGALEQGTILIASRLPTQNAAQTNSASTSTAPSAPGSSKSFVPSPLRDPSQASWMGAAMVKAPKGEPQARHIFYDSGSTDNMITTALASSIGLEYRPILPKDLKVYGGANHSFIPKYYVQLELKDDGHGIKEYTKVSFNVADTLGGWSLLVGRTFMSEHNLGLARVSDPQSLVLTARAASKEEKRKQQQWIEETKKKAKIRQDSQNNGSTTAGSSTSRGHHTIASSCTTVPSSGTTSTSKSK</sequence>
<protein>
    <submittedName>
        <fullName evidence="2">Uncharacterized protein</fullName>
    </submittedName>
</protein>
<feature type="region of interest" description="Disordered" evidence="1">
    <location>
        <begin position="79"/>
        <end position="127"/>
    </location>
</feature>
<dbReference type="RefSeq" id="XP_008084456.1">
    <property type="nucleotide sequence ID" value="XM_008086265.1"/>
</dbReference>
<organism evidence="2 3">
    <name type="scientific">Glarea lozoyensis (strain ATCC 20868 / MF5171)</name>
    <dbReference type="NCBI Taxonomy" id="1116229"/>
    <lineage>
        <taxon>Eukaryota</taxon>
        <taxon>Fungi</taxon>
        <taxon>Dikarya</taxon>
        <taxon>Ascomycota</taxon>
        <taxon>Pezizomycotina</taxon>
        <taxon>Leotiomycetes</taxon>
        <taxon>Helotiales</taxon>
        <taxon>Helotiaceae</taxon>
        <taxon>Glarea</taxon>
    </lineage>
</organism>
<feature type="compositionally biased region" description="Low complexity" evidence="1">
    <location>
        <begin position="202"/>
        <end position="220"/>
    </location>
</feature>
<proteinExistence type="predicted"/>
<dbReference type="InterPro" id="IPR021109">
    <property type="entry name" value="Peptidase_aspartic_dom_sf"/>
</dbReference>
<feature type="region of interest" description="Disordered" evidence="1">
    <location>
        <begin position="200"/>
        <end position="235"/>
    </location>
</feature>
<evidence type="ECO:0000256" key="1">
    <source>
        <dbReference type="SAM" id="MobiDB-lite"/>
    </source>
</evidence>
<name>S3DPZ1_GLAL2</name>
<dbReference type="EMBL" id="KE145368">
    <property type="protein sequence ID" value="EPE28548.1"/>
    <property type="molecule type" value="Genomic_DNA"/>
</dbReference>
<feature type="compositionally biased region" description="Basic and acidic residues" evidence="1">
    <location>
        <begin position="91"/>
        <end position="117"/>
    </location>
</feature>
<dbReference type="HOGENOM" id="CLU_642590_0_0_1"/>
<feature type="region of interest" description="Disordered" evidence="1">
    <location>
        <begin position="368"/>
        <end position="427"/>
    </location>
</feature>
<dbReference type="AlphaFoldDB" id="S3DPZ1"/>
<dbReference type="OrthoDB" id="3550781at2759"/>
<dbReference type="GeneID" id="19468716"/>
<feature type="compositionally biased region" description="Low complexity" evidence="1">
    <location>
        <begin position="393"/>
        <end position="402"/>
    </location>
</feature>
<feature type="compositionally biased region" description="Low complexity" evidence="1">
    <location>
        <begin position="410"/>
        <end position="427"/>
    </location>
</feature>
<dbReference type="Proteomes" id="UP000016922">
    <property type="component" value="Unassembled WGS sequence"/>
</dbReference>
<dbReference type="KEGG" id="glz:GLAREA_09669"/>
<dbReference type="Gene3D" id="2.40.70.10">
    <property type="entry name" value="Acid Proteases"/>
    <property type="match status" value="1"/>
</dbReference>
<keyword evidence="3" id="KW-1185">Reference proteome</keyword>
<accession>S3DPZ1</accession>
<dbReference type="CDD" id="cd00303">
    <property type="entry name" value="retropepsin_like"/>
    <property type="match status" value="1"/>
</dbReference>
<gene>
    <name evidence="2" type="ORF">GLAREA_09669</name>
</gene>
<feature type="region of interest" description="Disordered" evidence="1">
    <location>
        <begin position="141"/>
        <end position="165"/>
    </location>
</feature>
<reference evidence="2 3" key="1">
    <citation type="journal article" date="2013" name="BMC Genomics">
        <title>Genomics-driven discovery of the pneumocandin biosynthetic gene cluster in the fungus Glarea lozoyensis.</title>
        <authorList>
            <person name="Chen L."/>
            <person name="Yue Q."/>
            <person name="Zhang X."/>
            <person name="Xiang M."/>
            <person name="Wang C."/>
            <person name="Li S."/>
            <person name="Che Y."/>
            <person name="Ortiz-Lopez F.J."/>
            <person name="Bills G.F."/>
            <person name="Liu X."/>
            <person name="An Z."/>
        </authorList>
    </citation>
    <scope>NUCLEOTIDE SEQUENCE [LARGE SCALE GENOMIC DNA]</scope>
    <source>
        <strain evidence="3">ATCC 20868 / MF5171</strain>
    </source>
</reference>
<evidence type="ECO:0000313" key="3">
    <source>
        <dbReference type="Proteomes" id="UP000016922"/>
    </source>
</evidence>